<dbReference type="InterPro" id="IPR001932">
    <property type="entry name" value="PPM-type_phosphatase-like_dom"/>
</dbReference>
<protein>
    <recommendedName>
        <fullName evidence="3">PPM-type phosphatase domain-containing protein</fullName>
    </recommendedName>
</protein>
<dbReference type="EMBL" id="JRYR02000001">
    <property type="protein sequence ID" value="OHX66071.1"/>
    <property type="molecule type" value="Genomic_DNA"/>
</dbReference>
<feature type="transmembrane region" description="Helical" evidence="2">
    <location>
        <begin position="12"/>
        <end position="32"/>
    </location>
</feature>
<dbReference type="InterPro" id="IPR052016">
    <property type="entry name" value="Bact_Sigma-Reg"/>
</dbReference>
<dbReference type="GO" id="GO:0016791">
    <property type="term" value="F:phosphatase activity"/>
    <property type="evidence" value="ECO:0007669"/>
    <property type="project" value="TreeGrafter"/>
</dbReference>
<evidence type="ECO:0000256" key="1">
    <source>
        <dbReference type="ARBA" id="ARBA00022801"/>
    </source>
</evidence>
<dbReference type="RefSeq" id="WP_044218699.1">
    <property type="nucleotide sequence ID" value="NZ_JRYR02000001.1"/>
</dbReference>
<reference evidence="4 5" key="1">
    <citation type="journal article" date="2012" name="Int. J. Syst. Evol. Microbiol.">
        <title>Flammeovirga pacifica sp. nov., isolated from deep-sea sediment.</title>
        <authorList>
            <person name="Xu H."/>
            <person name="Fu Y."/>
            <person name="Yang N."/>
            <person name="Ding Z."/>
            <person name="Lai Q."/>
            <person name="Zeng R."/>
        </authorList>
    </citation>
    <scope>NUCLEOTIDE SEQUENCE [LARGE SCALE GENOMIC DNA]</scope>
    <source>
        <strain evidence="5">DSM 24597 / LMG 26175 / WPAGA1</strain>
    </source>
</reference>
<dbReference type="OrthoDB" id="973422at2"/>
<keyword evidence="1" id="KW-0378">Hydrolase</keyword>
<keyword evidence="2" id="KW-1133">Transmembrane helix</keyword>
<keyword evidence="2" id="KW-0472">Membrane</keyword>
<evidence type="ECO:0000313" key="5">
    <source>
        <dbReference type="Proteomes" id="UP000179797"/>
    </source>
</evidence>
<dbReference type="InterPro" id="IPR036457">
    <property type="entry name" value="PPM-type-like_dom_sf"/>
</dbReference>
<keyword evidence="5" id="KW-1185">Reference proteome</keyword>
<feature type="transmembrane region" description="Helical" evidence="2">
    <location>
        <begin position="388"/>
        <end position="407"/>
    </location>
</feature>
<sequence length="763" mass="88719">MFKRVQSNIFSYFFSVVIITFLVLVVIINTIITKTENKAVEERLHDVGLALKDFIQREFEDKEKAALTLSKTITDKDLQPLYTTMRKLEGKEFDPKELQKNFDRIYSEYGKKNKGKFNGKQLGQLLVQNNFDKNGLPFMLWLNNKKNSNEIAYRTFYSLQKQLKQFSEIMLSEEVMIVNMEKGRIIASSVNQAEIGQSAFDSLLSERDIREKLLMVNEGKRKYYWIDVSKSKINNDHTRCYLATKVGDQKKYVMLYAFNTNHWTFNNSVEEHSTDIFLTGKDGLMRTNSSLFRKNSSAVLLRMSQEGYNLDDLEEAKKRNSVIGFQKVDDVILKNIQKFEDKIVEAKSVNGIHVLAHTTQLKRAGLDWYMVVEWSRDVAFAEWETLRVFINSAIAIIAIFFLLGILYGGKKLTKPVLAFKEALKDVIDNPKLFLSNSHKYRNVTSDMLQQLEIICSEVSKLYEHNDQLKNQLKMANIHSEKMNATIENQTVDSKKLHIEKEQFSKGYLEYKNLYSQYITSINNVLKTTIFDDNFYQLNSYGGFIIQENKSEISGDFIWVHERESRAFVILADTGKYDHQAALIRVVLSDLLTEVIKVKKVSSPERILEFVHKSLYDLIIKGEEIFDKELCLSVCVWDRQKQMIEYAGANQSLFITRDEKYDEFEGENYGVGGIGNEAQLKFITHYIPLNRVKSCYLYLFTDGIIQQVNPSDQEFTKNRLKELIIDVQIENIEAQHEYINKTLIEWRENKPVNDDQTLIGFKVV</sequence>
<comment type="caution">
    <text evidence="4">The sequence shown here is derived from an EMBL/GenBank/DDBJ whole genome shotgun (WGS) entry which is preliminary data.</text>
</comment>
<dbReference type="STRING" id="915059.NH26_06760"/>
<evidence type="ECO:0000259" key="3">
    <source>
        <dbReference type="Pfam" id="PF07228"/>
    </source>
</evidence>
<proteinExistence type="predicted"/>
<dbReference type="Gene3D" id="3.60.40.10">
    <property type="entry name" value="PPM-type phosphatase domain"/>
    <property type="match status" value="1"/>
</dbReference>
<name>A0A1S1YYI3_FLAPC</name>
<organism evidence="4 5">
    <name type="scientific">Flammeovirga pacifica</name>
    <dbReference type="NCBI Taxonomy" id="915059"/>
    <lineage>
        <taxon>Bacteria</taxon>
        <taxon>Pseudomonadati</taxon>
        <taxon>Bacteroidota</taxon>
        <taxon>Cytophagia</taxon>
        <taxon>Cytophagales</taxon>
        <taxon>Flammeovirgaceae</taxon>
        <taxon>Flammeovirga</taxon>
    </lineage>
</organism>
<dbReference type="Pfam" id="PF07228">
    <property type="entry name" value="SpoIIE"/>
    <property type="match status" value="1"/>
</dbReference>
<dbReference type="AlphaFoldDB" id="A0A1S1YYI3"/>
<keyword evidence="2" id="KW-0812">Transmembrane</keyword>
<accession>A0A1S1YYI3</accession>
<dbReference type="PANTHER" id="PTHR43156">
    <property type="entry name" value="STAGE II SPORULATION PROTEIN E-RELATED"/>
    <property type="match status" value="1"/>
</dbReference>
<gene>
    <name evidence="4" type="ORF">NH26_06760</name>
</gene>
<dbReference type="Proteomes" id="UP000179797">
    <property type="component" value="Unassembled WGS sequence"/>
</dbReference>
<evidence type="ECO:0000313" key="4">
    <source>
        <dbReference type="EMBL" id="OHX66071.1"/>
    </source>
</evidence>
<feature type="domain" description="PPM-type phosphatase" evidence="3">
    <location>
        <begin position="566"/>
        <end position="762"/>
    </location>
</feature>
<dbReference type="PANTHER" id="PTHR43156:SF9">
    <property type="entry name" value="HAMP DOMAIN-CONTAINING PROTEIN"/>
    <property type="match status" value="1"/>
</dbReference>
<evidence type="ECO:0000256" key="2">
    <source>
        <dbReference type="SAM" id="Phobius"/>
    </source>
</evidence>